<dbReference type="Pfam" id="PF00329">
    <property type="entry name" value="Complex1_30kDa"/>
    <property type="match status" value="1"/>
</dbReference>
<dbReference type="EMBL" id="NBVN01000001">
    <property type="protein sequence ID" value="PUA33879.1"/>
    <property type="molecule type" value="Genomic_DNA"/>
</dbReference>
<evidence type="ECO:0000259" key="2">
    <source>
        <dbReference type="Pfam" id="PF00329"/>
    </source>
</evidence>
<comment type="similarity">
    <text evidence="1">Belongs to the complex I 30 kDa subunit family.</text>
</comment>
<dbReference type="Gene3D" id="3.30.460.80">
    <property type="entry name" value="NADH:ubiquinone oxidoreductase, 30kDa subunit"/>
    <property type="match status" value="1"/>
</dbReference>
<evidence type="ECO:0000313" key="4">
    <source>
        <dbReference type="Proteomes" id="UP000244093"/>
    </source>
</evidence>
<dbReference type="PANTHER" id="PTHR10884">
    <property type="entry name" value="NADH DEHYDROGENASE UBIQUINONE IRON-SULFUR PROTEIN 3"/>
    <property type="match status" value="1"/>
</dbReference>
<dbReference type="PANTHER" id="PTHR10884:SF14">
    <property type="entry name" value="NADH DEHYDROGENASE [UBIQUINONE] IRON-SULFUR PROTEIN 3, MITOCHONDRIAL"/>
    <property type="match status" value="1"/>
</dbReference>
<gene>
    <name evidence="3" type="ORF">B7O98_00190</name>
</gene>
<feature type="domain" description="NADH:ubiquinone oxidoreductase 30kDa subunit" evidence="2">
    <location>
        <begin position="25"/>
        <end position="145"/>
    </location>
</feature>
<dbReference type="InterPro" id="IPR001268">
    <property type="entry name" value="NADH_UbQ_OxRdtase_30kDa_su"/>
</dbReference>
<organism evidence="3 4">
    <name type="scientific">Zestosphaera tikiterensis</name>
    <dbReference type="NCBI Taxonomy" id="1973259"/>
    <lineage>
        <taxon>Archaea</taxon>
        <taxon>Thermoproteota</taxon>
        <taxon>Thermoprotei</taxon>
        <taxon>Desulfurococcales</taxon>
        <taxon>Desulfurococcaceae</taxon>
        <taxon>Zestosphaera</taxon>
    </lineage>
</organism>
<accession>A0A2R7Y982</accession>
<comment type="caution">
    <text evidence="3">The sequence shown here is derived from an EMBL/GenBank/DDBJ whole genome shotgun (WGS) entry which is preliminary data.</text>
</comment>
<proteinExistence type="inferred from homology"/>
<dbReference type="AlphaFoldDB" id="A0A2R7Y982"/>
<dbReference type="Proteomes" id="UP000244093">
    <property type="component" value="Unassembled WGS sequence"/>
</dbReference>
<reference evidence="3 4" key="1">
    <citation type="journal article" date="2018" name="Syst. Appl. Microbiol.">
        <title>A new symbiotic nanoarchaeote (Candidatus Nanoclepta minutus) and its host (Zestosphaera tikiterensis gen. nov., sp. nov.) from a New Zealand hot spring.</title>
        <authorList>
            <person name="St John E."/>
            <person name="Liu Y."/>
            <person name="Podar M."/>
            <person name="Stott M.B."/>
            <person name="Meneghin J."/>
            <person name="Chen Z."/>
            <person name="Lagutin K."/>
            <person name="Mitchell K."/>
            <person name="Reysenbach A.L."/>
        </authorList>
    </citation>
    <scope>NUCLEOTIDE SEQUENCE [LARGE SCALE GENOMIC DNA]</scope>
    <source>
        <strain evidence="3">NZ3</strain>
    </source>
</reference>
<dbReference type="GO" id="GO:0008137">
    <property type="term" value="F:NADH dehydrogenase (ubiquinone) activity"/>
    <property type="evidence" value="ECO:0007669"/>
    <property type="project" value="InterPro"/>
</dbReference>
<evidence type="ECO:0000313" key="3">
    <source>
        <dbReference type="EMBL" id="PUA33879.1"/>
    </source>
</evidence>
<name>A0A2R7Y982_9CREN</name>
<dbReference type="SUPFAM" id="SSF143243">
    <property type="entry name" value="Nqo5-like"/>
    <property type="match status" value="1"/>
</dbReference>
<evidence type="ECO:0000256" key="1">
    <source>
        <dbReference type="ARBA" id="ARBA00007569"/>
    </source>
</evidence>
<sequence length="147" mass="16644">MESLQEVLKDYALSTYNMKPSRVVIEVKPENVREVFTKLVSVYGAEGLYLATIVGTDFPDKNLIRVDYFVNVFSVNTYVVLRTYIPRDDPRIPSLLDIVPGALAGELETYDLLGVVFEGNPYLRRSFFVPNDISEKGIYPLRKDSGV</sequence>
<protein>
    <submittedName>
        <fullName evidence="3">NADH-quinone oxidoreductase subunit D</fullName>
    </submittedName>
</protein>
<dbReference type="InterPro" id="IPR037232">
    <property type="entry name" value="NADH_quin_OxRdtase_su_C/D-like"/>
</dbReference>